<reference evidence="2" key="1">
    <citation type="submission" date="2021-06" db="EMBL/GenBank/DDBJ databases">
        <title>Identification of Pseudomonas cichorii causing bacterial leaf black spot of flue-cured tobacco, a new disease in China.</title>
        <authorList>
            <person name="Lu C.-H."/>
        </authorList>
    </citation>
    <scope>NUCLEOTIDE SEQUENCE [LARGE SCALE GENOMIC DNA]</scope>
    <source>
        <strain evidence="2">LJ2</strain>
    </source>
</reference>
<proteinExistence type="predicted"/>
<evidence type="ECO:0000313" key="1">
    <source>
        <dbReference type="EMBL" id="QWU84053.1"/>
    </source>
</evidence>
<name>A0ABX8HUZ4_9PSED</name>
<dbReference type="EMBL" id="CP076668">
    <property type="protein sequence ID" value="QWU84053.1"/>
    <property type="molecule type" value="Genomic_DNA"/>
</dbReference>
<keyword evidence="2" id="KW-1185">Reference proteome</keyword>
<organism evidence="1 2">
    <name type="scientific">Pseudomonas lijiangensis</name>
    <dbReference type="NCBI Taxonomy" id="2995658"/>
    <lineage>
        <taxon>Bacteria</taxon>
        <taxon>Pseudomonadati</taxon>
        <taxon>Pseudomonadota</taxon>
        <taxon>Gammaproteobacteria</taxon>
        <taxon>Pseudomonadales</taxon>
        <taxon>Pseudomonadaceae</taxon>
        <taxon>Pseudomonas</taxon>
    </lineage>
</organism>
<evidence type="ECO:0000313" key="2">
    <source>
        <dbReference type="Proteomes" id="UP000683401"/>
    </source>
</evidence>
<protein>
    <recommendedName>
        <fullName evidence="3">Insecticidal toxin complex protein TccC</fullName>
    </recommendedName>
</protein>
<dbReference type="RefSeq" id="WP_200995491.1">
    <property type="nucleotide sequence ID" value="NZ_CP076668.1"/>
</dbReference>
<dbReference type="Proteomes" id="UP000683401">
    <property type="component" value="Chromosome"/>
</dbReference>
<evidence type="ECO:0008006" key="3">
    <source>
        <dbReference type="Google" id="ProtNLM"/>
    </source>
</evidence>
<sequence length="167" mass="18606">MHTHTDSPFINVTSLGPRSKAMATAQTEEGMSFKQVLNAAQSEGSIASQVKENRPSNGSSLRQWLLEKANDDSTEAATLARNYAYNSLNGEGVDLTDYPVIRYCATGEVVTRETTAYFGKTMAWMQKERSLLYESELIKGSPPAKILEKVLDFNDSLPKKFRDMANW</sequence>
<accession>A0ABX8HUZ4</accession>
<gene>
    <name evidence="1" type="ORF">KQP88_04520</name>
</gene>